<dbReference type="Gene3D" id="1.10.510.10">
    <property type="entry name" value="Transferase(Phosphotransferase) domain 1"/>
    <property type="match status" value="1"/>
</dbReference>
<evidence type="ECO:0000256" key="11">
    <source>
        <dbReference type="PIRSR" id="PIRSR637770-2"/>
    </source>
</evidence>
<evidence type="ECO:0000256" key="5">
    <source>
        <dbReference type="ARBA" id="ARBA00022679"/>
    </source>
</evidence>
<dbReference type="OMA" id="GIHHCHR"/>
<keyword evidence="3 13" id="KW-0723">Serine/threonine-protein kinase</keyword>
<evidence type="ECO:0000256" key="10">
    <source>
        <dbReference type="PIRSR" id="PIRSR637770-1"/>
    </source>
</evidence>
<reference evidence="15" key="1">
    <citation type="journal article" date="2020" name="Mech. Dev.">
        <title>Conservation analysis of core cell cycle regulators and their transcriptional behavior during limb regeneration in Ambystoma mexicanum.</title>
        <authorList>
            <person name="Espinal-Centeno A."/>
            <person name="Dipp-Alvarez M."/>
            <person name="Saldana C."/>
            <person name="Bako L."/>
            <person name="Cruz-Ramirez A."/>
        </authorList>
    </citation>
    <scope>NUCLEOTIDE SEQUENCE</scope>
</reference>
<accession>A0A873A8S3</accession>
<keyword evidence="5" id="KW-0808">Transferase</keyword>
<dbReference type="OrthoDB" id="1732493at2759"/>
<dbReference type="PROSITE" id="PS00107">
    <property type="entry name" value="PROTEIN_KINASE_ATP"/>
    <property type="match status" value="1"/>
</dbReference>
<evidence type="ECO:0000256" key="8">
    <source>
        <dbReference type="ARBA" id="ARBA00022840"/>
    </source>
</evidence>
<dbReference type="EMBL" id="MT653651">
    <property type="protein sequence ID" value="QOY46764.1"/>
    <property type="molecule type" value="mRNA"/>
</dbReference>
<dbReference type="SMART" id="SM00220">
    <property type="entry name" value="S_TKc"/>
    <property type="match status" value="1"/>
</dbReference>
<dbReference type="Pfam" id="PF00069">
    <property type="entry name" value="Pkinase"/>
    <property type="match status" value="1"/>
</dbReference>
<dbReference type="GO" id="GO:0005524">
    <property type="term" value="F:ATP binding"/>
    <property type="evidence" value="ECO:0007669"/>
    <property type="project" value="UniProtKB-UniRule"/>
</dbReference>
<sequence length="343" mass="39561">MNIFVDSSKKLSRYSKIKFLGEGQFANVYLAKDSENNNNYVAIKKIKSGSKYDVQDGINRSALREIKLLKEIDHPNIIKLLDIFGEESNINLVFEYMLTDLEEVIKGTPLFEVKHIKNLSIQILQGMEYLHYHFILHRDLKPNNLFLSDDGHVKIGDFGLARHITDDPDRPMTTQVVTRWYRSPELLLAVPLYGFGVDMWAIGCIIAEICLRRPFFPGDSDLHQISLIFEVIGVPDNNNWPDYKYFENKMTFSSSNPTPFEQIFTAIPDDLIDLLYRLLSLDPLKRGTCTEALKHPFFVNEPYPCDDKELVTLKQTPIEKPSPVRIKRRKTEPNSMITDLVGF</sequence>
<dbReference type="GO" id="GO:0008353">
    <property type="term" value="F:RNA polymerase II CTD heptapeptide repeat kinase activity"/>
    <property type="evidence" value="ECO:0007669"/>
    <property type="project" value="UniProtKB-EC"/>
</dbReference>
<feature type="domain" description="Protein kinase" evidence="14">
    <location>
        <begin position="14"/>
        <end position="298"/>
    </location>
</feature>
<evidence type="ECO:0000313" key="15">
    <source>
        <dbReference type="EMBL" id="QOY46764.1"/>
    </source>
</evidence>
<evidence type="ECO:0000256" key="1">
    <source>
        <dbReference type="ARBA" id="ARBA00012409"/>
    </source>
</evidence>
<name>A0A873A8S3_SCHMD</name>
<protein>
    <recommendedName>
        <fullName evidence="2">Cyclin-dependent kinase 7</fullName>
        <ecNumber evidence="1">2.7.11.23</ecNumber>
    </recommendedName>
    <alternativeName>
        <fullName evidence="9">Cell division protein kinase 7</fullName>
    </alternativeName>
</protein>
<evidence type="ECO:0000256" key="13">
    <source>
        <dbReference type="RuleBase" id="RU000304"/>
    </source>
</evidence>
<dbReference type="PROSITE" id="PS50011">
    <property type="entry name" value="PROTEIN_KINASE_DOM"/>
    <property type="match status" value="1"/>
</dbReference>
<evidence type="ECO:0000256" key="9">
    <source>
        <dbReference type="ARBA" id="ARBA00029738"/>
    </source>
</evidence>
<dbReference type="Gene3D" id="3.30.200.20">
    <property type="entry name" value="Phosphorylase Kinase, domain 1"/>
    <property type="match status" value="1"/>
</dbReference>
<evidence type="ECO:0000256" key="3">
    <source>
        <dbReference type="ARBA" id="ARBA00022527"/>
    </source>
</evidence>
<dbReference type="InterPro" id="IPR008271">
    <property type="entry name" value="Ser/Thr_kinase_AS"/>
</dbReference>
<evidence type="ECO:0000256" key="12">
    <source>
        <dbReference type="PROSITE-ProRule" id="PRU10141"/>
    </source>
</evidence>
<evidence type="ECO:0000256" key="4">
    <source>
        <dbReference type="ARBA" id="ARBA00022553"/>
    </source>
</evidence>
<evidence type="ECO:0000256" key="7">
    <source>
        <dbReference type="ARBA" id="ARBA00022777"/>
    </source>
</evidence>
<comment type="similarity">
    <text evidence="13">Belongs to the protein kinase superfamily.</text>
</comment>
<dbReference type="GO" id="GO:0070985">
    <property type="term" value="C:transcription factor TFIIK complex"/>
    <property type="evidence" value="ECO:0007669"/>
    <property type="project" value="InterPro"/>
</dbReference>
<dbReference type="EC" id="2.7.11.23" evidence="1"/>
<dbReference type="CDD" id="cd07841">
    <property type="entry name" value="STKc_CDK7"/>
    <property type="match status" value="1"/>
</dbReference>
<evidence type="ECO:0000259" key="14">
    <source>
        <dbReference type="PROSITE" id="PS50011"/>
    </source>
</evidence>
<feature type="binding site" evidence="11">
    <location>
        <position position="44"/>
    </location>
    <ligand>
        <name>ATP</name>
        <dbReference type="ChEBI" id="CHEBI:30616"/>
    </ligand>
</feature>
<dbReference type="PANTHER" id="PTHR24055">
    <property type="entry name" value="MITOGEN-ACTIVATED PROTEIN KINASE"/>
    <property type="match status" value="1"/>
</dbReference>
<dbReference type="AlphaFoldDB" id="A0A873A8S3"/>
<organism evidence="15">
    <name type="scientific">Schmidtea mediterranea</name>
    <name type="common">Freshwater planarian flatworm</name>
    <dbReference type="NCBI Taxonomy" id="79327"/>
    <lineage>
        <taxon>Eukaryota</taxon>
        <taxon>Metazoa</taxon>
        <taxon>Spiralia</taxon>
        <taxon>Lophotrochozoa</taxon>
        <taxon>Platyhelminthes</taxon>
        <taxon>Rhabditophora</taxon>
        <taxon>Seriata</taxon>
        <taxon>Tricladida</taxon>
        <taxon>Continenticola</taxon>
        <taxon>Geoplanoidea</taxon>
        <taxon>Dugesiidae</taxon>
        <taxon>Schmidtea</taxon>
    </lineage>
</organism>
<feature type="binding site" evidence="12">
    <location>
        <position position="45"/>
    </location>
    <ligand>
        <name>ATP</name>
        <dbReference type="ChEBI" id="CHEBI:30616"/>
    </ligand>
</feature>
<dbReference type="InterPro" id="IPR050117">
    <property type="entry name" value="MAPK"/>
</dbReference>
<keyword evidence="8 11" id="KW-0067">ATP-binding</keyword>
<keyword evidence="4" id="KW-0597">Phosphoprotein</keyword>
<keyword evidence="7 15" id="KW-0418">Kinase</keyword>
<dbReference type="InterPro" id="IPR011009">
    <property type="entry name" value="Kinase-like_dom_sf"/>
</dbReference>
<feature type="active site" description="Proton acceptor" evidence="10">
    <location>
        <position position="139"/>
    </location>
</feature>
<dbReference type="SUPFAM" id="SSF56112">
    <property type="entry name" value="Protein kinase-like (PK-like)"/>
    <property type="match status" value="1"/>
</dbReference>
<keyword evidence="6 11" id="KW-0547">Nucleotide-binding</keyword>
<dbReference type="InterPro" id="IPR017441">
    <property type="entry name" value="Protein_kinase_ATP_BS"/>
</dbReference>
<proteinExistence type="evidence at transcript level"/>
<dbReference type="InterPro" id="IPR000719">
    <property type="entry name" value="Prot_kinase_dom"/>
</dbReference>
<dbReference type="PROSITE" id="PS00108">
    <property type="entry name" value="PROTEIN_KINASE_ST"/>
    <property type="match status" value="1"/>
</dbReference>
<dbReference type="FunFam" id="1.10.510.10:FF:000624">
    <property type="entry name" value="Mitogen-activated protein kinase"/>
    <property type="match status" value="1"/>
</dbReference>
<dbReference type="InterPro" id="IPR037770">
    <property type="entry name" value="CDK7"/>
</dbReference>
<gene>
    <name evidence="15" type="primary">CDK7</name>
</gene>
<feature type="binding site" evidence="11">
    <location>
        <begin position="20"/>
        <end position="28"/>
    </location>
    <ligand>
        <name>ATP</name>
        <dbReference type="ChEBI" id="CHEBI:30616"/>
    </ligand>
</feature>
<evidence type="ECO:0000256" key="6">
    <source>
        <dbReference type="ARBA" id="ARBA00022741"/>
    </source>
</evidence>
<evidence type="ECO:0000256" key="2">
    <source>
        <dbReference type="ARBA" id="ARBA00013901"/>
    </source>
</evidence>